<accession>A0A7X5XTV3</accession>
<organism evidence="3 4">
    <name type="scientific">Sphingopyxis italica</name>
    <dbReference type="NCBI Taxonomy" id="1129133"/>
    <lineage>
        <taxon>Bacteria</taxon>
        <taxon>Pseudomonadati</taxon>
        <taxon>Pseudomonadota</taxon>
        <taxon>Alphaproteobacteria</taxon>
        <taxon>Sphingomonadales</taxon>
        <taxon>Sphingomonadaceae</taxon>
        <taxon>Sphingopyxis</taxon>
    </lineage>
</organism>
<evidence type="ECO:0000259" key="2">
    <source>
        <dbReference type="PROSITE" id="PS50830"/>
    </source>
</evidence>
<gene>
    <name evidence="3" type="ORF">GGR90_003411</name>
</gene>
<dbReference type="InterPro" id="IPR035437">
    <property type="entry name" value="SNase_OB-fold_sf"/>
</dbReference>
<feature type="compositionally biased region" description="Basic residues" evidence="1">
    <location>
        <begin position="9"/>
        <end position="22"/>
    </location>
</feature>
<keyword evidence="3" id="KW-0378">Hydrolase</keyword>
<proteinExistence type="predicted"/>
<comment type="caution">
    <text evidence="3">The sequence shown here is derived from an EMBL/GenBank/DDBJ whole genome shotgun (WGS) entry which is preliminary data.</text>
</comment>
<protein>
    <submittedName>
        <fullName evidence="3">Endonuclease YncB(Thermonuclease family)</fullName>
    </submittedName>
</protein>
<dbReference type="PROSITE" id="PS50830">
    <property type="entry name" value="TNASE_3"/>
    <property type="match status" value="1"/>
</dbReference>
<evidence type="ECO:0000256" key="1">
    <source>
        <dbReference type="SAM" id="MobiDB-lite"/>
    </source>
</evidence>
<dbReference type="Proteomes" id="UP000535078">
    <property type="component" value="Unassembled WGS sequence"/>
</dbReference>
<sequence length="191" mass="20670">MSGPDFHTPRRRAVRRRGPMRGRRRPIGSNLWLTPVMVVAFVAALATFQRFPAGSQAVPAPLAALFAAEGSGARDALSARFGFCHSGGGRDCVVDGDTFWFAGEKYRVADIDTPETHPARCAEEAALGEAATGRLRDWLNAGAFTLESTGRDTDRYGRKLRIVTRGGASVGSALVAEGLARPWEGRRRPWC</sequence>
<dbReference type="GO" id="GO:0004519">
    <property type="term" value="F:endonuclease activity"/>
    <property type="evidence" value="ECO:0007669"/>
    <property type="project" value="UniProtKB-KW"/>
</dbReference>
<dbReference type="Pfam" id="PF00565">
    <property type="entry name" value="SNase"/>
    <property type="match status" value="1"/>
</dbReference>
<dbReference type="EMBL" id="JAATIT010000004">
    <property type="protein sequence ID" value="NJB91209.1"/>
    <property type="molecule type" value="Genomic_DNA"/>
</dbReference>
<dbReference type="Gene3D" id="2.40.50.90">
    <property type="match status" value="1"/>
</dbReference>
<dbReference type="AlphaFoldDB" id="A0A7X5XTV3"/>
<keyword evidence="3" id="KW-0540">Nuclease</keyword>
<feature type="domain" description="TNase-like" evidence="2">
    <location>
        <begin position="93"/>
        <end position="191"/>
    </location>
</feature>
<dbReference type="RefSeq" id="WP_167922537.1">
    <property type="nucleotide sequence ID" value="NZ_JAATIT010000004.1"/>
</dbReference>
<dbReference type="InterPro" id="IPR016071">
    <property type="entry name" value="Staphylococal_nuclease_OB-fold"/>
</dbReference>
<evidence type="ECO:0000313" key="4">
    <source>
        <dbReference type="Proteomes" id="UP000535078"/>
    </source>
</evidence>
<feature type="region of interest" description="Disordered" evidence="1">
    <location>
        <begin position="1"/>
        <end position="22"/>
    </location>
</feature>
<keyword evidence="3" id="KW-0255">Endonuclease</keyword>
<name>A0A7X5XTV3_9SPHN</name>
<reference evidence="3 4" key="1">
    <citation type="submission" date="2020-03" db="EMBL/GenBank/DDBJ databases">
        <title>Genomic Encyclopedia of Type Strains, Phase IV (KMG-IV): sequencing the most valuable type-strain genomes for metagenomic binning, comparative biology and taxonomic classification.</title>
        <authorList>
            <person name="Goeker M."/>
        </authorList>
    </citation>
    <scope>NUCLEOTIDE SEQUENCE [LARGE SCALE GENOMIC DNA]</scope>
    <source>
        <strain evidence="3 4">DSM 25229</strain>
    </source>
</reference>
<dbReference type="SUPFAM" id="SSF50199">
    <property type="entry name" value="Staphylococcal nuclease"/>
    <property type="match status" value="1"/>
</dbReference>
<keyword evidence="4" id="KW-1185">Reference proteome</keyword>
<evidence type="ECO:0000313" key="3">
    <source>
        <dbReference type="EMBL" id="NJB91209.1"/>
    </source>
</evidence>